<sequence>MVTPIETKQGTVKSWFDEENYDDETRVHDIDMTDWPGQTVLAELVGLDRPSASFG</sequence>
<accession>A0A8S9R280</accession>
<evidence type="ECO:0000313" key="1">
    <source>
        <dbReference type="EMBL" id="KAF3556510.1"/>
    </source>
</evidence>
<reference evidence="1" key="1">
    <citation type="submission" date="2019-12" db="EMBL/GenBank/DDBJ databases">
        <title>Genome sequencing and annotation of Brassica cretica.</title>
        <authorList>
            <person name="Studholme D.J."/>
            <person name="Sarris P."/>
        </authorList>
    </citation>
    <scope>NUCLEOTIDE SEQUENCE</scope>
    <source>
        <strain evidence="1">PFS-109/04</strain>
        <tissue evidence="1">Leaf</tissue>
    </source>
</reference>
<proteinExistence type="predicted"/>
<dbReference type="EMBL" id="QGKX02000996">
    <property type="protein sequence ID" value="KAF3556510.1"/>
    <property type="molecule type" value="Genomic_DNA"/>
</dbReference>
<dbReference type="AlphaFoldDB" id="A0A8S9R280"/>
<dbReference type="Proteomes" id="UP000712600">
    <property type="component" value="Unassembled WGS sequence"/>
</dbReference>
<gene>
    <name evidence="1" type="ORF">F2Q69_00012758</name>
</gene>
<comment type="caution">
    <text evidence="1">The sequence shown here is derived from an EMBL/GenBank/DDBJ whole genome shotgun (WGS) entry which is preliminary data.</text>
</comment>
<evidence type="ECO:0000313" key="2">
    <source>
        <dbReference type="Proteomes" id="UP000712600"/>
    </source>
</evidence>
<organism evidence="1 2">
    <name type="scientific">Brassica cretica</name>
    <name type="common">Mustard</name>
    <dbReference type="NCBI Taxonomy" id="69181"/>
    <lineage>
        <taxon>Eukaryota</taxon>
        <taxon>Viridiplantae</taxon>
        <taxon>Streptophyta</taxon>
        <taxon>Embryophyta</taxon>
        <taxon>Tracheophyta</taxon>
        <taxon>Spermatophyta</taxon>
        <taxon>Magnoliopsida</taxon>
        <taxon>eudicotyledons</taxon>
        <taxon>Gunneridae</taxon>
        <taxon>Pentapetalae</taxon>
        <taxon>rosids</taxon>
        <taxon>malvids</taxon>
        <taxon>Brassicales</taxon>
        <taxon>Brassicaceae</taxon>
        <taxon>Brassiceae</taxon>
        <taxon>Brassica</taxon>
    </lineage>
</organism>
<name>A0A8S9R280_BRACR</name>
<protein>
    <submittedName>
        <fullName evidence="1">Uncharacterized protein</fullName>
    </submittedName>
</protein>